<dbReference type="InterPro" id="IPR018846">
    <property type="entry name" value="Beta-prop_RSE1/DDB1/CPSF1_1st"/>
</dbReference>
<evidence type="ECO:0000256" key="2">
    <source>
        <dbReference type="ARBA" id="ARBA00022664"/>
    </source>
</evidence>
<dbReference type="GO" id="GO:0006397">
    <property type="term" value="P:mRNA processing"/>
    <property type="evidence" value="ECO:0007669"/>
    <property type="project" value="UniProtKB-KW"/>
</dbReference>
<keyword evidence="4" id="KW-0508">mRNA splicing</keyword>
<comment type="caution">
    <text evidence="7">The sequence shown here is derived from an EMBL/GenBank/DDBJ whole genome shotgun (WGS) entry which is preliminary data.</text>
</comment>
<gene>
    <name evidence="7" type="ORF">OSTQU699_LOCUS9091</name>
</gene>
<dbReference type="AlphaFoldDB" id="A0A8S1J9U2"/>
<evidence type="ECO:0000256" key="1">
    <source>
        <dbReference type="ARBA" id="ARBA00004123"/>
    </source>
</evidence>
<dbReference type="GO" id="GO:0005681">
    <property type="term" value="C:spliceosomal complex"/>
    <property type="evidence" value="ECO:0007669"/>
    <property type="project" value="UniProtKB-KW"/>
</dbReference>
<dbReference type="GO" id="GO:0008380">
    <property type="term" value="P:RNA splicing"/>
    <property type="evidence" value="ECO:0007669"/>
    <property type="project" value="UniProtKB-KW"/>
</dbReference>
<protein>
    <recommendedName>
        <fullName evidence="6">RSE1/DDB1/CPSF1 first beta-propeller domain-containing protein</fullName>
    </recommendedName>
</protein>
<evidence type="ECO:0000256" key="4">
    <source>
        <dbReference type="ARBA" id="ARBA00023187"/>
    </source>
</evidence>
<reference evidence="7" key="1">
    <citation type="submission" date="2020-12" db="EMBL/GenBank/DDBJ databases">
        <authorList>
            <person name="Iha C."/>
        </authorList>
    </citation>
    <scope>NUCLEOTIDE SEQUENCE</scope>
</reference>
<dbReference type="InterPro" id="IPR050358">
    <property type="entry name" value="RSE1/DDB1/CFT1"/>
</dbReference>
<keyword evidence="8" id="KW-1185">Reference proteome</keyword>
<evidence type="ECO:0000259" key="6">
    <source>
        <dbReference type="Pfam" id="PF10433"/>
    </source>
</evidence>
<proteinExistence type="predicted"/>
<dbReference type="PANTHER" id="PTHR10644">
    <property type="entry name" value="DNA REPAIR/RNA PROCESSING CPSF FAMILY"/>
    <property type="match status" value="1"/>
</dbReference>
<sequence length="304" mass="33159">MNLYGITLSRASGIQCAVYGNFSTPKAQEIVVSRGKVIELLRPNEGRKLVSVCAVEIFGVARSLLPFRLTGASRDYLVVGSDSGRIVILEYSKEKNAFVRIHQETFGRSGCRRIVPGQFLAGDPKGRACLIAACEKQKFVYVLNRDNAAKLTISSPLEAHKAKHIVFSICGLDCGFDNPVFAAIELDYENADQDATGEAASQAQKHLTHYELDLGLNHVMRKASEPIDNGANLLIPVPGGADGPGGVLVCAENFIMYRTAESTDEVRAVIPRRTDLPADRGVLIVSYATHKRKSMFFFLVQVSV</sequence>
<name>A0A8S1J9U2_9CHLO</name>
<keyword evidence="3" id="KW-0747">Spliceosome</keyword>
<dbReference type="Pfam" id="PF10433">
    <property type="entry name" value="Beta-prop_RSE1_1st"/>
    <property type="match status" value="1"/>
</dbReference>
<feature type="non-terminal residue" evidence="7">
    <location>
        <position position="1"/>
    </location>
</feature>
<evidence type="ECO:0000313" key="8">
    <source>
        <dbReference type="Proteomes" id="UP000708148"/>
    </source>
</evidence>
<comment type="subcellular location">
    <subcellularLocation>
        <location evidence="1">Nucleus</location>
    </subcellularLocation>
</comment>
<dbReference type="InterPro" id="IPR015943">
    <property type="entry name" value="WD40/YVTN_repeat-like_dom_sf"/>
</dbReference>
<dbReference type="FunFam" id="2.130.10.10:FF:001143">
    <property type="entry name" value="Pre-mRNA-splicing factor rse-1, putative"/>
    <property type="match status" value="1"/>
</dbReference>
<organism evidence="7 8">
    <name type="scientific">Ostreobium quekettii</name>
    <dbReference type="NCBI Taxonomy" id="121088"/>
    <lineage>
        <taxon>Eukaryota</taxon>
        <taxon>Viridiplantae</taxon>
        <taxon>Chlorophyta</taxon>
        <taxon>core chlorophytes</taxon>
        <taxon>Ulvophyceae</taxon>
        <taxon>TCBD clade</taxon>
        <taxon>Bryopsidales</taxon>
        <taxon>Ostreobineae</taxon>
        <taxon>Ostreobiaceae</taxon>
        <taxon>Ostreobium</taxon>
    </lineage>
</organism>
<dbReference type="EMBL" id="CAJHUC010002386">
    <property type="protein sequence ID" value="CAD7703734.1"/>
    <property type="molecule type" value="Genomic_DNA"/>
</dbReference>
<dbReference type="OrthoDB" id="436637at2759"/>
<dbReference type="Gene3D" id="2.130.10.10">
    <property type="entry name" value="YVTN repeat-like/Quinoprotein amine dehydrogenase"/>
    <property type="match status" value="1"/>
</dbReference>
<evidence type="ECO:0000256" key="3">
    <source>
        <dbReference type="ARBA" id="ARBA00022728"/>
    </source>
</evidence>
<evidence type="ECO:0000256" key="5">
    <source>
        <dbReference type="ARBA" id="ARBA00023242"/>
    </source>
</evidence>
<dbReference type="Proteomes" id="UP000708148">
    <property type="component" value="Unassembled WGS sequence"/>
</dbReference>
<keyword evidence="2" id="KW-0507">mRNA processing</keyword>
<accession>A0A8S1J9U2</accession>
<evidence type="ECO:0000313" key="7">
    <source>
        <dbReference type="EMBL" id="CAD7703734.1"/>
    </source>
</evidence>
<keyword evidence="5" id="KW-0539">Nucleus</keyword>
<feature type="domain" description="RSE1/DDB1/CPSF1 first beta-propeller" evidence="6">
    <location>
        <begin position="14"/>
        <end position="301"/>
    </location>
</feature>